<evidence type="ECO:0000313" key="3">
    <source>
        <dbReference type="Proteomes" id="UP001304895"/>
    </source>
</evidence>
<keyword evidence="1" id="KW-1133">Transmembrane helix</keyword>
<evidence type="ECO:0000313" key="2">
    <source>
        <dbReference type="EMBL" id="KAK4138467.1"/>
    </source>
</evidence>
<keyword evidence="1" id="KW-0812">Transmembrane</keyword>
<evidence type="ECO:0000256" key="1">
    <source>
        <dbReference type="SAM" id="Phobius"/>
    </source>
</evidence>
<keyword evidence="1" id="KW-0472">Membrane</keyword>
<proteinExistence type="predicted"/>
<dbReference type="EMBL" id="MU853401">
    <property type="protein sequence ID" value="KAK4138467.1"/>
    <property type="molecule type" value="Genomic_DNA"/>
</dbReference>
<organism evidence="2 3">
    <name type="scientific">Trichocladium antarcticum</name>
    <dbReference type="NCBI Taxonomy" id="1450529"/>
    <lineage>
        <taxon>Eukaryota</taxon>
        <taxon>Fungi</taxon>
        <taxon>Dikarya</taxon>
        <taxon>Ascomycota</taxon>
        <taxon>Pezizomycotina</taxon>
        <taxon>Sordariomycetes</taxon>
        <taxon>Sordariomycetidae</taxon>
        <taxon>Sordariales</taxon>
        <taxon>Chaetomiaceae</taxon>
        <taxon>Trichocladium</taxon>
    </lineage>
</organism>
<reference evidence="2" key="2">
    <citation type="submission" date="2023-05" db="EMBL/GenBank/DDBJ databases">
        <authorList>
            <consortium name="Lawrence Berkeley National Laboratory"/>
            <person name="Steindorff A."/>
            <person name="Hensen N."/>
            <person name="Bonometti L."/>
            <person name="Westerberg I."/>
            <person name="Brannstrom I.O."/>
            <person name="Guillou S."/>
            <person name="Cros-Aarteil S."/>
            <person name="Calhoun S."/>
            <person name="Haridas S."/>
            <person name="Kuo A."/>
            <person name="Mondo S."/>
            <person name="Pangilinan J."/>
            <person name="Riley R."/>
            <person name="Labutti K."/>
            <person name="Andreopoulos B."/>
            <person name="Lipzen A."/>
            <person name="Chen C."/>
            <person name="Yanf M."/>
            <person name="Daum C."/>
            <person name="Ng V."/>
            <person name="Clum A."/>
            <person name="Ohm R."/>
            <person name="Martin F."/>
            <person name="Silar P."/>
            <person name="Natvig D."/>
            <person name="Lalanne C."/>
            <person name="Gautier V."/>
            <person name="Ament-Velasquez S.L."/>
            <person name="Kruys A."/>
            <person name="Hutchinson M.I."/>
            <person name="Powell A.J."/>
            <person name="Barry K."/>
            <person name="Miller A.N."/>
            <person name="Grigoriev I.V."/>
            <person name="Debuchy R."/>
            <person name="Gladieux P."/>
            <person name="Thoren M.H."/>
            <person name="Johannesson H."/>
        </authorList>
    </citation>
    <scope>NUCLEOTIDE SEQUENCE</scope>
    <source>
        <strain evidence="2">CBS 123565</strain>
    </source>
</reference>
<gene>
    <name evidence="2" type="ORF">BT67DRAFT_10281</name>
</gene>
<reference evidence="2" key="1">
    <citation type="journal article" date="2023" name="Mol. Phylogenet. Evol.">
        <title>Genome-scale phylogeny and comparative genomics of the fungal order Sordariales.</title>
        <authorList>
            <person name="Hensen N."/>
            <person name="Bonometti L."/>
            <person name="Westerberg I."/>
            <person name="Brannstrom I.O."/>
            <person name="Guillou S."/>
            <person name="Cros-Aarteil S."/>
            <person name="Calhoun S."/>
            <person name="Haridas S."/>
            <person name="Kuo A."/>
            <person name="Mondo S."/>
            <person name="Pangilinan J."/>
            <person name="Riley R."/>
            <person name="LaButti K."/>
            <person name="Andreopoulos B."/>
            <person name="Lipzen A."/>
            <person name="Chen C."/>
            <person name="Yan M."/>
            <person name="Daum C."/>
            <person name="Ng V."/>
            <person name="Clum A."/>
            <person name="Steindorff A."/>
            <person name="Ohm R.A."/>
            <person name="Martin F."/>
            <person name="Silar P."/>
            <person name="Natvig D.O."/>
            <person name="Lalanne C."/>
            <person name="Gautier V."/>
            <person name="Ament-Velasquez S.L."/>
            <person name="Kruys A."/>
            <person name="Hutchinson M.I."/>
            <person name="Powell A.J."/>
            <person name="Barry K."/>
            <person name="Miller A.N."/>
            <person name="Grigoriev I.V."/>
            <person name="Debuchy R."/>
            <person name="Gladieux P."/>
            <person name="Hiltunen Thoren M."/>
            <person name="Johannesson H."/>
        </authorList>
    </citation>
    <scope>NUCLEOTIDE SEQUENCE</scope>
    <source>
        <strain evidence="2">CBS 123565</strain>
    </source>
</reference>
<name>A0AAN6USL1_9PEZI</name>
<dbReference type="AlphaFoldDB" id="A0AAN6USL1"/>
<feature type="transmembrane region" description="Helical" evidence="1">
    <location>
        <begin position="30"/>
        <end position="61"/>
    </location>
</feature>
<dbReference type="Proteomes" id="UP001304895">
    <property type="component" value="Unassembled WGS sequence"/>
</dbReference>
<protein>
    <submittedName>
        <fullName evidence="2">Uncharacterized protein</fullName>
    </submittedName>
</protein>
<sequence>MLPLLLFAYVHCSQGPVQERVLGTTDPDTIFVVLGVITIPPGLFFGNPSVIIILKIIPSALPPHFQFRMKRRNQEEECCDFPSYI</sequence>
<accession>A0AAN6USL1</accession>
<comment type="caution">
    <text evidence="2">The sequence shown here is derived from an EMBL/GenBank/DDBJ whole genome shotgun (WGS) entry which is preliminary data.</text>
</comment>
<keyword evidence="3" id="KW-1185">Reference proteome</keyword>